<dbReference type="EMBL" id="JAAECE010000011">
    <property type="protein sequence ID" value="KAF1796778.1"/>
    <property type="molecule type" value="Genomic_DNA"/>
</dbReference>
<sequence length="82" mass="8971">MIYSSMSIKYIVKCPPFALLFAFLCTHVIACCVCDGCSVVIHIELSISDGISSSFIQRLPFIVSKSICKCCNLSFRAAKRAA</sequence>
<dbReference type="Proteomes" id="UP000469890">
    <property type="component" value="Unassembled WGS sequence"/>
</dbReference>
<evidence type="ECO:0008006" key="4">
    <source>
        <dbReference type="Google" id="ProtNLM"/>
    </source>
</evidence>
<evidence type="ECO:0000313" key="2">
    <source>
        <dbReference type="EMBL" id="KAF1796778.1"/>
    </source>
</evidence>
<reference evidence="2 3" key="1">
    <citation type="submission" date="2019-09" db="EMBL/GenBank/DDBJ databases">
        <authorList>
            <consortium name="DOE Joint Genome Institute"/>
            <person name="Mondo S.J."/>
            <person name="Navarro-Mendoza M.I."/>
            <person name="Perez-Arques C."/>
            <person name="Panchal S."/>
            <person name="Nicolas F.E."/>
            <person name="Ganguly P."/>
            <person name="Pangilinan J."/>
            <person name="Grigoriev I."/>
            <person name="Heitman J."/>
            <person name="Sanya K."/>
            <person name="Garre V."/>
        </authorList>
    </citation>
    <scope>NUCLEOTIDE SEQUENCE [LARGE SCALE GENOMIC DNA]</scope>
    <source>
        <strain evidence="2 3">MU402</strain>
    </source>
</reference>
<evidence type="ECO:0000313" key="3">
    <source>
        <dbReference type="Proteomes" id="UP000469890"/>
    </source>
</evidence>
<keyword evidence="1" id="KW-0732">Signal</keyword>
<comment type="caution">
    <text evidence="2">The sequence shown here is derived from an EMBL/GenBank/DDBJ whole genome shotgun (WGS) entry which is preliminary data.</text>
</comment>
<feature type="signal peptide" evidence="1">
    <location>
        <begin position="1"/>
        <end position="30"/>
    </location>
</feature>
<proteinExistence type="predicted"/>
<evidence type="ECO:0000256" key="1">
    <source>
        <dbReference type="SAM" id="SignalP"/>
    </source>
</evidence>
<organism evidence="2 3">
    <name type="scientific">Mucor circinelloides f. lusitanicus</name>
    <name type="common">Mucor racemosus var. lusitanicus</name>
    <dbReference type="NCBI Taxonomy" id="29924"/>
    <lineage>
        <taxon>Eukaryota</taxon>
        <taxon>Fungi</taxon>
        <taxon>Fungi incertae sedis</taxon>
        <taxon>Mucoromycota</taxon>
        <taxon>Mucoromycotina</taxon>
        <taxon>Mucoromycetes</taxon>
        <taxon>Mucorales</taxon>
        <taxon>Mucorineae</taxon>
        <taxon>Mucoraceae</taxon>
        <taxon>Mucor</taxon>
    </lineage>
</organism>
<accession>A0A8H4B6T0</accession>
<protein>
    <recommendedName>
        <fullName evidence="4">Secreted protein</fullName>
    </recommendedName>
</protein>
<dbReference type="AlphaFoldDB" id="A0A8H4B6T0"/>
<feature type="chain" id="PRO_5034316076" description="Secreted protein" evidence="1">
    <location>
        <begin position="31"/>
        <end position="82"/>
    </location>
</feature>
<name>A0A8H4B6T0_MUCCL</name>
<gene>
    <name evidence="2" type="ORF">FB192DRAFT_1403606</name>
</gene>